<evidence type="ECO:0000259" key="2">
    <source>
        <dbReference type="Pfam" id="PF00144"/>
    </source>
</evidence>
<accession>A0AA91U6Q6</accession>
<proteinExistence type="predicted"/>
<evidence type="ECO:0000256" key="1">
    <source>
        <dbReference type="SAM" id="MobiDB-lite"/>
    </source>
</evidence>
<protein>
    <submittedName>
        <fullName evidence="3">1,4-butanediol diacrylate esterase</fullName>
    </submittedName>
    <submittedName>
        <fullName evidence="4">Class A beta-lactamase-related serine hydrolase</fullName>
    </submittedName>
</protein>
<sequence length="415" mass="45596">MQTEGGNTVSTNIVEQPAEHGVSPNSDAGFTIDETLAQAVQSGNIPGVVAMAATRDNVVYEGAYGQSGEEQSVQVSADSMFWIASMSKPITSIAAMQLLEQNKLQLDRPIGELLPELANPQVLEGFATDGRPLMRPAKGPITLRQLLTHTSGFGYAFGEAQLLKYVQKEAIPDVTTCTPNAFRLPLMFDPGERWHYGISLDWVGKVIEAASGQRLEEYFQQHIFGPLGMVDTTFAPTSERRERLMPMHARLPDGSLQPIPFELPEDPEFYLAGGGLFGTARDYLKLLQMILNEGTFNGLQILRPETVRLMAQNHIGDLQAGKMTSAMPELTQDVEFFPGMEKRWGLGYLINTEATPEGRSAGSLGWAGLANTYFWVDPARQVTGVIMTQILPFADPAMMEVFNQFEAGVYRQLDA</sequence>
<dbReference type="InterPro" id="IPR050789">
    <property type="entry name" value="Diverse_Enzym_Activities"/>
</dbReference>
<organism evidence="3 5">
    <name type="scientific">Halopseudomonas pelagia</name>
    <dbReference type="NCBI Taxonomy" id="553151"/>
    <lineage>
        <taxon>Bacteria</taxon>
        <taxon>Pseudomonadati</taxon>
        <taxon>Pseudomonadota</taxon>
        <taxon>Gammaproteobacteria</taxon>
        <taxon>Pseudomonadales</taxon>
        <taxon>Pseudomonadaceae</taxon>
        <taxon>Halopseudomonas</taxon>
    </lineage>
</organism>
<dbReference type="InterPro" id="IPR012338">
    <property type="entry name" value="Beta-lactam/transpept-like"/>
</dbReference>
<evidence type="ECO:0000313" key="6">
    <source>
        <dbReference type="Proteomes" id="UP000344571"/>
    </source>
</evidence>
<dbReference type="PANTHER" id="PTHR43283:SF3">
    <property type="entry name" value="BETA-LACTAMASE FAMILY PROTEIN (AFU_ORTHOLOGUE AFUA_5G07500)"/>
    <property type="match status" value="1"/>
</dbReference>
<dbReference type="Pfam" id="PF00144">
    <property type="entry name" value="Beta-lactamase"/>
    <property type="match status" value="1"/>
</dbReference>
<dbReference type="Proteomes" id="UP000344571">
    <property type="component" value="Chromosome"/>
</dbReference>
<evidence type="ECO:0000313" key="3">
    <source>
        <dbReference type="EMBL" id="PCD01430.1"/>
    </source>
</evidence>
<evidence type="ECO:0000313" key="5">
    <source>
        <dbReference type="Proteomes" id="UP000243750"/>
    </source>
</evidence>
<dbReference type="Proteomes" id="UP000243750">
    <property type="component" value="Unassembled WGS sequence"/>
</dbReference>
<keyword evidence="4" id="KW-0378">Hydrolase</keyword>
<dbReference type="PANTHER" id="PTHR43283">
    <property type="entry name" value="BETA-LACTAMASE-RELATED"/>
    <property type="match status" value="1"/>
</dbReference>
<dbReference type="AlphaFoldDB" id="A0AA91U6Q6"/>
<dbReference type="GO" id="GO:0016787">
    <property type="term" value="F:hydrolase activity"/>
    <property type="evidence" value="ECO:0007669"/>
    <property type="project" value="UniProtKB-KW"/>
</dbReference>
<reference evidence="3 5" key="1">
    <citation type="submission" date="2017-09" db="EMBL/GenBank/DDBJ databases">
        <title>Bacterial and phytoplankton interrelationship in Kongsfjorden, an Arctic fjord.</title>
        <authorList>
            <person name="Sinha R."/>
            <person name="Krishnan K."/>
        </authorList>
    </citation>
    <scope>NUCLEOTIDE SEQUENCE [LARGE SCALE GENOMIC DNA]</scope>
    <source>
        <strain evidence="3 5">58</strain>
    </source>
</reference>
<dbReference type="InterPro" id="IPR001466">
    <property type="entry name" value="Beta-lactam-related"/>
</dbReference>
<dbReference type="SUPFAM" id="SSF56601">
    <property type="entry name" value="beta-lactamase/transpeptidase-like"/>
    <property type="match status" value="1"/>
</dbReference>
<dbReference type="EMBL" id="CP033116">
    <property type="protein sequence ID" value="QFY55009.1"/>
    <property type="molecule type" value="Genomic_DNA"/>
</dbReference>
<dbReference type="EMBL" id="NWMT01000013">
    <property type="protein sequence ID" value="PCD01430.1"/>
    <property type="molecule type" value="Genomic_DNA"/>
</dbReference>
<gene>
    <name evidence="3" type="ORF">CO192_00250</name>
    <name evidence="4" type="ORF">EAO82_00650</name>
</gene>
<feature type="domain" description="Beta-lactamase-related" evidence="2">
    <location>
        <begin position="32"/>
        <end position="395"/>
    </location>
</feature>
<dbReference type="Gene3D" id="3.40.710.10">
    <property type="entry name" value="DD-peptidase/beta-lactamase superfamily"/>
    <property type="match status" value="1"/>
</dbReference>
<feature type="compositionally biased region" description="Polar residues" evidence="1">
    <location>
        <begin position="1"/>
        <end position="14"/>
    </location>
</feature>
<evidence type="ECO:0000313" key="4">
    <source>
        <dbReference type="EMBL" id="QFY55009.1"/>
    </source>
</evidence>
<name>A0AA91U6Q6_9GAMM</name>
<reference evidence="4 6" key="2">
    <citation type="submission" date="2018-10" db="EMBL/GenBank/DDBJ databases">
        <title>Complete genome sequence of Pseudomonas pelagia strain Kongs-67.</title>
        <authorList>
            <person name="Sinha R.K."/>
            <person name="Krishnan K."/>
        </authorList>
    </citation>
    <scope>NUCLEOTIDE SEQUENCE [LARGE SCALE GENOMIC DNA]</scope>
    <source>
        <strain evidence="4 6">Kongs-67</strain>
    </source>
</reference>
<feature type="region of interest" description="Disordered" evidence="1">
    <location>
        <begin position="1"/>
        <end position="25"/>
    </location>
</feature>
<keyword evidence="6" id="KW-1185">Reference proteome</keyword>